<dbReference type="PANTHER" id="PTHR47475:SF2">
    <property type="entry name" value="CHROMOSOME TRANSMISSION FIDELITY PROTEIN 8"/>
    <property type="match status" value="1"/>
</dbReference>
<reference evidence="1" key="1">
    <citation type="journal article" date="2016" name="Nat. Genet.">
        <title>A high-quality carrot genome assembly provides new insights into carotenoid accumulation and asterid genome evolution.</title>
        <authorList>
            <person name="Iorizzo M."/>
            <person name="Ellison S."/>
            <person name="Senalik D."/>
            <person name="Zeng P."/>
            <person name="Satapoomin P."/>
            <person name="Huang J."/>
            <person name="Bowman M."/>
            <person name="Iovene M."/>
            <person name="Sanseverino W."/>
            <person name="Cavagnaro P."/>
            <person name="Yildiz M."/>
            <person name="Macko-Podgorni A."/>
            <person name="Moranska E."/>
            <person name="Grzebelus E."/>
            <person name="Grzebelus D."/>
            <person name="Ashrafi H."/>
            <person name="Zheng Z."/>
            <person name="Cheng S."/>
            <person name="Spooner D."/>
            <person name="Van Deynze A."/>
            <person name="Simon P."/>
        </authorList>
    </citation>
    <scope>NUCLEOTIDE SEQUENCE</scope>
    <source>
        <tissue evidence="1">Leaf</tissue>
    </source>
</reference>
<gene>
    <name evidence="1" type="ORF">DCAR_0310577</name>
</gene>
<dbReference type="GO" id="GO:0031390">
    <property type="term" value="C:Ctf18 RFC-like complex"/>
    <property type="evidence" value="ECO:0007669"/>
    <property type="project" value="InterPro"/>
</dbReference>
<dbReference type="GO" id="GO:0007064">
    <property type="term" value="P:mitotic sister chromatid cohesion"/>
    <property type="evidence" value="ECO:0007669"/>
    <property type="project" value="InterPro"/>
</dbReference>
<dbReference type="InterPro" id="IPR018607">
    <property type="entry name" value="Ctf8"/>
</dbReference>
<dbReference type="AlphaFoldDB" id="A0AAF0WLK2"/>
<dbReference type="EMBL" id="CP093345">
    <property type="protein sequence ID" value="WOG91329.1"/>
    <property type="molecule type" value="Genomic_DNA"/>
</dbReference>
<evidence type="ECO:0000313" key="2">
    <source>
        <dbReference type="Proteomes" id="UP000077755"/>
    </source>
</evidence>
<proteinExistence type="predicted"/>
<sequence length="139" mass="15403">MEIKVKCSCGEEKCKEWAIVELQGVVEVQPDFKDSFRTLPMGKLCRPSSENYTFTVGYHELSGSKVPLKKPFLVMKKIKHSVAGKGDDDTGLSSKVELEVIGIVRHRILFKNRPKALISSSQPVVKAKLKAPGSDAQMN</sequence>
<dbReference type="PANTHER" id="PTHR47475">
    <property type="entry name" value="CHROMOSOME TRANSMISSION FIDELITY PROTEIN 8"/>
    <property type="match status" value="1"/>
</dbReference>
<organism evidence="1 2">
    <name type="scientific">Daucus carota subsp. sativus</name>
    <name type="common">Carrot</name>
    <dbReference type="NCBI Taxonomy" id="79200"/>
    <lineage>
        <taxon>Eukaryota</taxon>
        <taxon>Viridiplantae</taxon>
        <taxon>Streptophyta</taxon>
        <taxon>Embryophyta</taxon>
        <taxon>Tracheophyta</taxon>
        <taxon>Spermatophyta</taxon>
        <taxon>Magnoliopsida</taxon>
        <taxon>eudicotyledons</taxon>
        <taxon>Gunneridae</taxon>
        <taxon>Pentapetalae</taxon>
        <taxon>asterids</taxon>
        <taxon>campanulids</taxon>
        <taxon>Apiales</taxon>
        <taxon>Apiaceae</taxon>
        <taxon>Apioideae</taxon>
        <taxon>Scandiceae</taxon>
        <taxon>Daucinae</taxon>
        <taxon>Daucus</taxon>
        <taxon>Daucus sect. Daucus</taxon>
    </lineage>
</organism>
<protein>
    <recommendedName>
        <fullName evidence="3">Chromosome transmission fidelity protein 8</fullName>
    </recommendedName>
</protein>
<name>A0AAF0WLK2_DAUCS</name>
<evidence type="ECO:0000313" key="1">
    <source>
        <dbReference type="EMBL" id="WOG91329.1"/>
    </source>
</evidence>
<keyword evidence="2" id="KW-1185">Reference proteome</keyword>
<dbReference type="Pfam" id="PF09696">
    <property type="entry name" value="Ctf8"/>
    <property type="match status" value="1"/>
</dbReference>
<accession>A0AAF0WLK2</accession>
<reference evidence="1" key="2">
    <citation type="submission" date="2022-03" db="EMBL/GenBank/DDBJ databases">
        <title>Draft title - Genomic analysis of global carrot germplasm unveils the trajectory of domestication and the origin of high carotenoid orange carrot.</title>
        <authorList>
            <person name="Iorizzo M."/>
            <person name="Ellison S."/>
            <person name="Senalik D."/>
            <person name="Macko-Podgorni A."/>
            <person name="Grzebelus D."/>
            <person name="Bostan H."/>
            <person name="Rolling W."/>
            <person name="Curaba J."/>
            <person name="Simon P."/>
        </authorList>
    </citation>
    <scope>NUCLEOTIDE SEQUENCE</scope>
    <source>
        <tissue evidence="1">Leaf</tissue>
    </source>
</reference>
<evidence type="ECO:0008006" key="3">
    <source>
        <dbReference type="Google" id="ProtNLM"/>
    </source>
</evidence>
<dbReference type="Proteomes" id="UP000077755">
    <property type="component" value="Chromosome 3"/>
</dbReference>